<dbReference type="InterPro" id="IPR027417">
    <property type="entry name" value="P-loop_NTPase"/>
</dbReference>
<gene>
    <name evidence="10" type="ORF">MIMGU_mgv1a024033mg</name>
</gene>
<feature type="region of interest" description="Disordered" evidence="7">
    <location>
        <begin position="61"/>
        <end position="88"/>
    </location>
</feature>
<dbReference type="Gene3D" id="3.40.50.300">
    <property type="entry name" value="P-loop containing nucleotide triphosphate hydrolases"/>
    <property type="match status" value="1"/>
</dbReference>
<dbReference type="InterPro" id="IPR001650">
    <property type="entry name" value="Helicase_C-like"/>
</dbReference>
<evidence type="ECO:0000313" key="11">
    <source>
        <dbReference type="Proteomes" id="UP000030748"/>
    </source>
</evidence>
<evidence type="ECO:0000256" key="5">
    <source>
        <dbReference type="ARBA" id="ARBA00022840"/>
    </source>
</evidence>
<evidence type="ECO:0000256" key="7">
    <source>
        <dbReference type="SAM" id="MobiDB-lite"/>
    </source>
</evidence>
<evidence type="ECO:0000313" key="10">
    <source>
        <dbReference type="EMBL" id="EYU44858.1"/>
    </source>
</evidence>
<keyword evidence="2" id="KW-0547">Nucleotide-binding</keyword>
<dbReference type="Pfam" id="PF00271">
    <property type="entry name" value="Helicase_C"/>
    <property type="match status" value="1"/>
</dbReference>
<feature type="non-terminal residue" evidence="10">
    <location>
        <position position="1"/>
    </location>
</feature>
<dbReference type="Proteomes" id="UP000030748">
    <property type="component" value="Unassembled WGS sequence"/>
</dbReference>
<dbReference type="GO" id="GO:0005634">
    <property type="term" value="C:nucleus"/>
    <property type="evidence" value="ECO:0007669"/>
    <property type="project" value="UniProtKB-SubCell"/>
</dbReference>
<keyword evidence="11" id="KW-1185">Reference proteome</keyword>
<comment type="subcellular location">
    <subcellularLocation>
        <location evidence="1">Nucleus</location>
    </subcellularLocation>
</comment>
<dbReference type="InterPro" id="IPR049730">
    <property type="entry name" value="SNF2/RAD54-like_C"/>
</dbReference>
<dbReference type="Gene3D" id="3.40.50.10810">
    <property type="entry name" value="Tandem AAA-ATPase domain"/>
    <property type="match status" value="1"/>
</dbReference>
<dbReference type="CDD" id="cd18793">
    <property type="entry name" value="SF2_C_SNF"/>
    <property type="match status" value="1"/>
</dbReference>
<sequence>RIRMNMHGEQARLSSISRRTRSKWDDFYKTRHNEIKKKPQQHHEDDDIIINKVALVENIDDSTSNEEEDDDGDFGDTDYKGANARKHNKHAVAVVVEKKSKGGTRRQVKRKAGSFIARGEKVDLTDILVDSLWKQNMQDLVIKQDPKPVSQCSLLPLKFKFEDDQDSFTHEKTDHDREIDSLFHDLEMGLWESQIGCTNSNSNPSISDDEYSISMDESRAARCGRGDHDAFLDEQIGIICSYCSSLLLEIKHVLPPFVSIINSPHNIYIHCGSNSSSSSSSTVMDLIPDADKKQLYPHQLQGLEFLWRNIAGDIHINNMATLPANGGRGCIISHAPGTGKTRLTIVFLQTFMKLYPNCLPVIIAPRGMLLTWEQEFAKWNVDIKFHNLNETKLSTQEMEIASTLTDHQSGHEKNNNNNKDYIRFVKLFAWMKGGSVLGVGYRLFEELAGEKHDKNNNKFKKILLESPGLLVLDEGHTPRNNQSLMWKALTRTSTHRRIILSGTPFQNNFTELYNTLCLVNPTFSQQITKATNRGRKQKVANAVKDEWACLTNSISKKNDERVKELRSMIEPFVHIHKGDILEKTLPGMRDCMIVLRPTDVQKKLADKIDQVLVDKFLEHDYLASLISVHPSLVADRPEFSDQKRKLKSLELDPLAGVKTRFLVKLIELSIRVQEKVLVFSEYIDPLQQIKKLIKDYFCWHEGREVIYMDGNLESKQRQVVINSFNDKKSEAKVLLASQRACSEGINLVGASRLVLLDVAWNPSVERQAICRAYRIGQEKMVYVYHLLTLMEVNKYVRQAEKDRISQLIFGHQGGGGGNELVSEDKLLEAMVRHEEKSVVDNNNNNISMFERIVHQPKESDFINTFGFVDLN</sequence>
<feature type="domain" description="Helicase ATP-binding" evidence="8">
    <location>
        <begin position="321"/>
        <end position="522"/>
    </location>
</feature>
<dbReference type="AlphaFoldDB" id="A0A022RYT3"/>
<dbReference type="GO" id="GO:0005524">
    <property type="term" value="F:ATP binding"/>
    <property type="evidence" value="ECO:0007669"/>
    <property type="project" value="UniProtKB-KW"/>
</dbReference>
<accession>A0A022RYT3</accession>
<organism evidence="10 11">
    <name type="scientific">Erythranthe guttata</name>
    <name type="common">Yellow monkey flower</name>
    <name type="synonym">Mimulus guttatus</name>
    <dbReference type="NCBI Taxonomy" id="4155"/>
    <lineage>
        <taxon>Eukaryota</taxon>
        <taxon>Viridiplantae</taxon>
        <taxon>Streptophyta</taxon>
        <taxon>Embryophyta</taxon>
        <taxon>Tracheophyta</taxon>
        <taxon>Spermatophyta</taxon>
        <taxon>Magnoliopsida</taxon>
        <taxon>eudicotyledons</taxon>
        <taxon>Gunneridae</taxon>
        <taxon>Pentapetalae</taxon>
        <taxon>asterids</taxon>
        <taxon>lamiids</taxon>
        <taxon>Lamiales</taxon>
        <taxon>Phrymaceae</taxon>
        <taxon>Erythranthe</taxon>
    </lineage>
</organism>
<reference evidence="10 11" key="1">
    <citation type="journal article" date="2013" name="Proc. Natl. Acad. Sci. U.S.A.">
        <title>Fine-scale variation in meiotic recombination in Mimulus inferred from population shotgun sequencing.</title>
        <authorList>
            <person name="Hellsten U."/>
            <person name="Wright K.M."/>
            <person name="Jenkins J."/>
            <person name="Shu S."/>
            <person name="Yuan Y."/>
            <person name="Wessler S.R."/>
            <person name="Schmutz J."/>
            <person name="Willis J.H."/>
            <person name="Rokhsar D.S."/>
        </authorList>
    </citation>
    <scope>NUCLEOTIDE SEQUENCE [LARGE SCALE GENOMIC DNA]</scope>
    <source>
        <strain evidence="11">cv. DUN x IM62</strain>
    </source>
</reference>
<protein>
    <recommendedName>
        <fullName evidence="12">Helicase C-terminal domain-containing protein</fullName>
    </recommendedName>
</protein>
<dbReference type="InterPro" id="IPR044567">
    <property type="entry name" value="CLSY/DRD1"/>
</dbReference>
<dbReference type="STRING" id="4155.A0A022RYT3"/>
<dbReference type="PANTHER" id="PTHR45821:SF5">
    <property type="entry name" value="SNF2 DOMAIN-CONTAINING PROTEIN CLASSY 4"/>
    <property type="match status" value="1"/>
</dbReference>
<name>A0A022RYT3_ERYGU</name>
<dbReference type="eggNOG" id="KOG0390">
    <property type="taxonomic scope" value="Eukaryota"/>
</dbReference>
<evidence type="ECO:0000259" key="8">
    <source>
        <dbReference type="PROSITE" id="PS51192"/>
    </source>
</evidence>
<dbReference type="EMBL" id="KI630210">
    <property type="protein sequence ID" value="EYU44858.1"/>
    <property type="molecule type" value="Genomic_DNA"/>
</dbReference>
<dbReference type="GO" id="GO:0004386">
    <property type="term" value="F:helicase activity"/>
    <property type="evidence" value="ECO:0007669"/>
    <property type="project" value="UniProtKB-KW"/>
</dbReference>
<dbReference type="SUPFAM" id="SSF52540">
    <property type="entry name" value="P-loop containing nucleoside triphosphate hydrolases"/>
    <property type="match status" value="2"/>
</dbReference>
<dbReference type="InterPro" id="IPR000330">
    <property type="entry name" value="SNF2_N"/>
</dbReference>
<keyword evidence="6" id="KW-0539">Nucleus</keyword>
<evidence type="ECO:0000259" key="9">
    <source>
        <dbReference type="PROSITE" id="PS51194"/>
    </source>
</evidence>
<evidence type="ECO:0000256" key="6">
    <source>
        <dbReference type="ARBA" id="ARBA00023242"/>
    </source>
</evidence>
<dbReference type="GO" id="GO:0080188">
    <property type="term" value="P:gene silencing by siRNA-directed DNA methylation"/>
    <property type="evidence" value="ECO:0007669"/>
    <property type="project" value="InterPro"/>
</dbReference>
<dbReference type="SMART" id="SM00490">
    <property type="entry name" value="HELICc"/>
    <property type="match status" value="1"/>
</dbReference>
<dbReference type="PANTHER" id="PTHR45821">
    <property type="entry name" value="SNF2 DOMAIN-CONTAINING PROTEIN CLASSY 2-RELATED"/>
    <property type="match status" value="1"/>
</dbReference>
<proteinExistence type="predicted"/>
<feature type="domain" description="Helicase C-terminal" evidence="9">
    <location>
        <begin position="664"/>
        <end position="828"/>
    </location>
</feature>
<dbReference type="InterPro" id="IPR038718">
    <property type="entry name" value="SNF2-like_sf"/>
</dbReference>
<keyword evidence="4" id="KW-0347">Helicase</keyword>
<dbReference type="PROSITE" id="PS51194">
    <property type="entry name" value="HELICASE_CTER"/>
    <property type="match status" value="1"/>
</dbReference>
<dbReference type="InterPro" id="IPR014001">
    <property type="entry name" value="Helicase_ATP-bd"/>
</dbReference>
<dbReference type="GO" id="GO:0016787">
    <property type="term" value="F:hydrolase activity"/>
    <property type="evidence" value="ECO:0007669"/>
    <property type="project" value="UniProtKB-KW"/>
</dbReference>
<dbReference type="Pfam" id="PF00176">
    <property type="entry name" value="SNF2-rel_dom"/>
    <property type="match status" value="1"/>
</dbReference>
<evidence type="ECO:0000256" key="4">
    <source>
        <dbReference type="ARBA" id="ARBA00022806"/>
    </source>
</evidence>
<keyword evidence="5" id="KW-0067">ATP-binding</keyword>
<keyword evidence="3" id="KW-0378">Hydrolase</keyword>
<feature type="compositionally biased region" description="Acidic residues" evidence="7">
    <location>
        <begin position="61"/>
        <end position="76"/>
    </location>
</feature>
<dbReference type="PROSITE" id="PS51192">
    <property type="entry name" value="HELICASE_ATP_BIND_1"/>
    <property type="match status" value="1"/>
</dbReference>
<evidence type="ECO:0000256" key="3">
    <source>
        <dbReference type="ARBA" id="ARBA00022801"/>
    </source>
</evidence>
<evidence type="ECO:0000256" key="1">
    <source>
        <dbReference type="ARBA" id="ARBA00004123"/>
    </source>
</evidence>
<dbReference type="SMART" id="SM00487">
    <property type="entry name" value="DEXDc"/>
    <property type="match status" value="1"/>
</dbReference>
<evidence type="ECO:0008006" key="12">
    <source>
        <dbReference type="Google" id="ProtNLM"/>
    </source>
</evidence>
<evidence type="ECO:0000256" key="2">
    <source>
        <dbReference type="ARBA" id="ARBA00022741"/>
    </source>
</evidence>